<dbReference type="InterPro" id="IPR006578">
    <property type="entry name" value="MADF-dom"/>
</dbReference>
<evidence type="ECO:0000313" key="3">
    <source>
        <dbReference type="RefSeq" id="XP_014480439.1"/>
    </source>
</evidence>
<proteinExistence type="predicted"/>
<accession>A0A6P3XQX0</accession>
<dbReference type="SMART" id="SM00595">
    <property type="entry name" value="MADF"/>
    <property type="match status" value="1"/>
</dbReference>
<sequence>MSQHIWSTGDTFELIRLYEANTLLWDSTHWEYSNKEAKTEIIKSIAVNINVDPDEVIRKLHNLRCQKLEREPNGTNTEEYINLDKIEERDEKKVPAKFLNSNCNEESRYSLRFLPKVLDEERNTMEYTNLDKIEERDEKVPVKYFNSNCNEESKYSLRFLPKAPDEERNTMEYKNLDEIEERHEKKIPAKFLNSSYNEELKHPLRFLPKIQDEDDRFGEYVALELHSLRSEASKRRLKSEIRKAICRIADLDDAELLIPTAPSDPLSLYSPSSSKYSHMCQITNVKSENV</sequence>
<dbReference type="OrthoDB" id="8775784at2759"/>
<dbReference type="Proteomes" id="UP000515204">
    <property type="component" value="Unplaced"/>
</dbReference>
<name>A0A6P3XQX0_DINQU</name>
<gene>
    <name evidence="3" type="primary">LOC106747441</name>
</gene>
<dbReference type="AlphaFoldDB" id="A0A6P3XQX0"/>
<evidence type="ECO:0000259" key="1">
    <source>
        <dbReference type="Pfam" id="PF10545"/>
    </source>
</evidence>
<feature type="domain" description="MADF" evidence="1">
    <location>
        <begin position="14"/>
        <end position="66"/>
    </location>
</feature>
<protein>
    <submittedName>
        <fullName evidence="3">Uncharacterized protein LOC106747441 isoform X2</fullName>
    </submittedName>
</protein>
<keyword evidence="2" id="KW-1185">Reference proteome</keyword>
<dbReference type="RefSeq" id="XP_014480439.1">
    <property type="nucleotide sequence ID" value="XM_014624953.1"/>
</dbReference>
<dbReference type="GeneID" id="106747441"/>
<dbReference type="PANTHER" id="PTHR21505">
    <property type="entry name" value="MADF DOMAIN-CONTAINING PROTEIN-RELATED"/>
    <property type="match status" value="1"/>
</dbReference>
<evidence type="ECO:0000313" key="2">
    <source>
        <dbReference type="Proteomes" id="UP000515204"/>
    </source>
</evidence>
<dbReference type="Pfam" id="PF10545">
    <property type="entry name" value="MADF_DNA_bdg"/>
    <property type="match status" value="1"/>
</dbReference>
<organism evidence="2 3">
    <name type="scientific">Dinoponera quadriceps</name>
    <name type="common">South American ant</name>
    <dbReference type="NCBI Taxonomy" id="609295"/>
    <lineage>
        <taxon>Eukaryota</taxon>
        <taxon>Metazoa</taxon>
        <taxon>Ecdysozoa</taxon>
        <taxon>Arthropoda</taxon>
        <taxon>Hexapoda</taxon>
        <taxon>Insecta</taxon>
        <taxon>Pterygota</taxon>
        <taxon>Neoptera</taxon>
        <taxon>Endopterygota</taxon>
        <taxon>Hymenoptera</taxon>
        <taxon>Apocrita</taxon>
        <taxon>Aculeata</taxon>
        <taxon>Formicoidea</taxon>
        <taxon>Formicidae</taxon>
        <taxon>Ponerinae</taxon>
        <taxon>Ponerini</taxon>
        <taxon>Dinoponera</taxon>
    </lineage>
</organism>
<dbReference type="PANTHER" id="PTHR21505:SF12">
    <property type="entry name" value="MADF DOMAIN-CONTAINING PROTEIN-RELATED"/>
    <property type="match status" value="1"/>
</dbReference>
<reference evidence="3" key="1">
    <citation type="submission" date="2025-08" db="UniProtKB">
        <authorList>
            <consortium name="RefSeq"/>
        </authorList>
    </citation>
    <scope>IDENTIFICATION</scope>
</reference>